<comment type="caution">
    <text evidence="4">The sequence shown here is derived from an EMBL/GenBank/DDBJ whole genome shotgun (WGS) entry which is preliminary data.</text>
</comment>
<dbReference type="SUPFAM" id="SSF53383">
    <property type="entry name" value="PLP-dependent transferases"/>
    <property type="match status" value="1"/>
</dbReference>
<keyword evidence="2 3" id="KW-0663">Pyridoxal phosphate</keyword>
<dbReference type="GO" id="GO:0000271">
    <property type="term" value="P:polysaccharide biosynthetic process"/>
    <property type="evidence" value="ECO:0007669"/>
    <property type="project" value="TreeGrafter"/>
</dbReference>
<dbReference type="InterPro" id="IPR000653">
    <property type="entry name" value="DegT/StrS_aminotransferase"/>
</dbReference>
<dbReference type="Pfam" id="PF01041">
    <property type="entry name" value="DegT_DnrJ_EryC1"/>
    <property type="match status" value="2"/>
</dbReference>
<name>A0A0G0R6E4_9BACT</name>
<evidence type="ECO:0000256" key="2">
    <source>
        <dbReference type="PIRSR" id="PIRSR000390-2"/>
    </source>
</evidence>
<evidence type="ECO:0000256" key="1">
    <source>
        <dbReference type="PIRSR" id="PIRSR000390-1"/>
    </source>
</evidence>
<proteinExistence type="inferred from homology"/>
<dbReference type="GO" id="GO:0008483">
    <property type="term" value="F:transaminase activity"/>
    <property type="evidence" value="ECO:0007669"/>
    <property type="project" value="UniProtKB-KW"/>
</dbReference>
<dbReference type="PIRSF" id="PIRSF000390">
    <property type="entry name" value="PLP_StrS"/>
    <property type="match status" value="1"/>
</dbReference>
<dbReference type="PANTHER" id="PTHR30244:SF34">
    <property type="entry name" value="DTDP-4-AMINO-4,6-DIDEOXYGALACTOSE TRANSAMINASE"/>
    <property type="match status" value="1"/>
</dbReference>
<keyword evidence="4" id="KW-0032">Aminotransferase</keyword>
<dbReference type="Gene3D" id="3.90.1150.10">
    <property type="entry name" value="Aspartate Aminotransferase, domain 1"/>
    <property type="match status" value="1"/>
</dbReference>
<feature type="modified residue" description="N6-(pyridoxal phosphate)lysine" evidence="2">
    <location>
        <position position="185"/>
    </location>
</feature>
<dbReference type="InterPro" id="IPR015422">
    <property type="entry name" value="PyrdxlP-dep_Trfase_small"/>
</dbReference>
<comment type="similarity">
    <text evidence="3">Belongs to the DegT/DnrJ/EryC1 family.</text>
</comment>
<dbReference type="Proteomes" id="UP000034531">
    <property type="component" value="Unassembled WGS sequence"/>
</dbReference>
<dbReference type="EMBL" id="LBYI01000040">
    <property type="protein sequence ID" value="KKR48319.1"/>
    <property type="molecule type" value="Genomic_DNA"/>
</dbReference>
<reference evidence="4 5" key="1">
    <citation type="journal article" date="2015" name="Nature">
        <title>rRNA introns, odd ribosomes, and small enigmatic genomes across a large radiation of phyla.</title>
        <authorList>
            <person name="Brown C.T."/>
            <person name="Hug L.A."/>
            <person name="Thomas B.C."/>
            <person name="Sharon I."/>
            <person name="Castelle C.J."/>
            <person name="Singh A."/>
            <person name="Wilkins M.J."/>
            <person name="Williams K.H."/>
            <person name="Banfield J.F."/>
        </authorList>
    </citation>
    <scope>NUCLEOTIDE SEQUENCE [LARGE SCALE GENOMIC DNA]</scope>
</reference>
<dbReference type="GO" id="GO:0030170">
    <property type="term" value="F:pyridoxal phosphate binding"/>
    <property type="evidence" value="ECO:0007669"/>
    <property type="project" value="TreeGrafter"/>
</dbReference>
<accession>A0A0G0R6E4</accession>
<organism evidence="4 5">
    <name type="scientific">Candidatus Curtissbacteria bacterium GW2011_GWA1_40_16</name>
    <dbReference type="NCBI Taxonomy" id="1618405"/>
    <lineage>
        <taxon>Bacteria</taxon>
        <taxon>Candidatus Curtissiibacteriota</taxon>
    </lineage>
</organism>
<dbReference type="InterPro" id="IPR015421">
    <property type="entry name" value="PyrdxlP-dep_Trfase_major"/>
</dbReference>
<dbReference type="Gene3D" id="3.40.640.10">
    <property type="entry name" value="Type I PLP-dependent aspartate aminotransferase-like (Major domain)"/>
    <property type="match status" value="1"/>
</dbReference>
<feature type="active site" description="Proton acceptor" evidence="1">
    <location>
        <position position="185"/>
    </location>
</feature>
<dbReference type="InterPro" id="IPR015424">
    <property type="entry name" value="PyrdxlP-dep_Trfase"/>
</dbReference>
<protein>
    <submittedName>
        <fullName evidence="4">DegT/DnrJ/EryC1/StrS aminotransferase</fullName>
    </submittedName>
</protein>
<keyword evidence="4" id="KW-0808">Transferase</keyword>
<sequence length="409" mass="46446">MVGTPIVIGLSPNLFYKDLIETFKIIFQPWKWKFGNSIQKVEDWAENYFNVSQAISFNAGRSALYTSLKALDLKPNDEVMLQAFTCVAVPNAVIWADLKSVFVDINDSLNIDTKDASLKLTPNTKALIVQHTFGIPGNMDEIVKFCQNHKLYLIEDCAHSLGATYNGKQVGTFGDVAVFSFGRDKIISSVFGGMAITNNKHIATKITQLQGNLAYPGNFWIFQQLLHPIITFVSLSLYSFFNLGKLILYLSQKLHLLSMPVYNQEKRGDRPDIFPKKFPNALAYLAINQLKQLEQMNEKRQKIAKQYYNNLDKSKFLLPKINNEAVYLRYNVLINNANQVRDQLKKQRIVLGNWYHNIIDPEGIDFGHIGYKKGSCSKAEIMAKMSLNLPTSPILKHNQIQKLISLLNS</sequence>
<gene>
    <name evidence="4" type="ORF">UT84_C0040G0005</name>
</gene>
<dbReference type="AlphaFoldDB" id="A0A0G0R6E4"/>
<dbReference type="PANTHER" id="PTHR30244">
    <property type="entry name" value="TRANSAMINASE"/>
    <property type="match status" value="1"/>
</dbReference>
<evidence type="ECO:0000313" key="4">
    <source>
        <dbReference type="EMBL" id="KKR48319.1"/>
    </source>
</evidence>
<evidence type="ECO:0000313" key="5">
    <source>
        <dbReference type="Proteomes" id="UP000034531"/>
    </source>
</evidence>
<evidence type="ECO:0000256" key="3">
    <source>
        <dbReference type="RuleBase" id="RU004508"/>
    </source>
</evidence>